<dbReference type="Proteomes" id="UP001345219">
    <property type="component" value="Chromosome 6"/>
</dbReference>
<reference evidence="1 2" key="1">
    <citation type="journal article" date="2023" name="Hortic Res">
        <title>Pangenome of water caltrop reveals structural variations and asymmetric subgenome divergence after allopolyploidization.</title>
        <authorList>
            <person name="Zhang X."/>
            <person name="Chen Y."/>
            <person name="Wang L."/>
            <person name="Yuan Y."/>
            <person name="Fang M."/>
            <person name="Shi L."/>
            <person name="Lu R."/>
            <person name="Comes H.P."/>
            <person name="Ma Y."/>
            <person name="Chen Y."/>
            <person name="Huang G."/>
            <person name="Zhou Y."/>
            <person name="Zheng Z."/>
            <person name="Qiu Y."/>
        </authorList>
    </citation>
    <scope>NUCLEOTIDE SEQUENCE [LARGE SCALE GENOMIC DNA]</scope>
    <source>
        <tissue evidence="1">Roots</tissue>
    </source>
</reference>
<gene>
    <name evidence="1" type="ORF">SAY87_006759</name>
</gene>
<evidence type="ECO:0000313" key="2">
    <source>
        <dbReference type="Proteomes" id="UP001345219"/>
    </source>
</evidence>
<dbReference type="PANTHER" id="PTHR36369:SF1">
    <property type="entry name" value="TRANSMEMBRANE PROTEIN"/>
    <property type="match status" value="1"/>
</dbReference>
<dbReference type="AlphaFoldDB" id="A0AAN7PZ22"/>
<dbReference type="PANTHER" id="PTHR36369">
    <property type="entry name" value="TRANSMEMBRANE PROTEIN"/>
    <property type="match status" value="1"/>
</dbReference>
<name>A0AAN7PZ22_9MYRT</name>
<accession>A0AAN7PZ22</accession>
<evidence type="ECO:0008006" key="3">
    <source>
        <dbReference type="Google" id="ProtNLM"/>
    </source>
</evidence>
<protein>
    <recommendedName>
        <fullName evidence="3">Transmembrane protein</fullName>
    </recommendedName>
</protein>
<dbReference type="EMBL" id="JAXIOK010000013">
    <property type="protein sequence ID" value="KAK4756632.1"/>
    <property type="molecule type" value="Genomic_DNA"/>
</dbReference>
<proteinExistence type="predicted"/>
<sequence length="191" mass="21788">MDALDSSIEVLAIDYARCGFFALLNNLWTWATVAAAAIGFWRIRAAAGVTCCTVPDRHAHPHQRPFHEGASSVGCSSVPDEKPYVTTGSAYPLESASDGFEMVTKRRFTVYYDEECDSDEDDHMEMDPAVVVGVEEEFSGNLGWWSGWERALRVRNGDMLWYRCQDMTVFDGNVVRLWDRSQWRREFLEKL</sequence>
<evidence type="ECO:0000313" key="1">
    <source>
        <dbReference type="EMBL" id="KAK4756632.1"/>
    </source>
</evidence>
<keyword evidence="2" id="KW-1185">Reference proteome</keyword>
<organism evidence="1 2">
    <name type="scientific">Trapa incisa</name>
    <dbReference type="NCBI Taxonomy" id="236973"/>
    <lineage>
        <taxon>Eukaryota</taxon>
        <taxon>Viridiplantae</taxon>
        <taxon>Streptophyta</taxon>
        <taxon>Embryophyta</taxon>
        <taxon>Tracheophyta</taxon>
        <taxon>Spermatophyta</taxon>
        <taxon>Magnoliopsida</taxon>
        <taxon>eudicotyledons</taxon>
        <taxon>Gunneridae</taxon>
        <taxon>Pentapetalae</taxon>
        <taxon>rosids</taxon>
        <taxon>malvids</taxon>
        <taxon>Myrtales</taxon>
        <taxon>Lythraceae</taxon>
        <taxon>Trapa</taxon>
    </lineage>
</organism>
<comment type="caution">
    <text evidence="1">The sequence shown here is derived from an EMBL/GenBank/DDBJ whole genome shotgun (WGS) entry which is preliminary data.</text>
</comment>